<gene>
    <name evidence="8" type="ORF">I583_00164</name>
    <name evidence="7" type="ORF">UAW_02479</name>
</gene>
<keyword evidence="1" id="KW-0134">Cell wall</keyword>
<evidence type="ECO:0000256" key="4">
    <source>
        <dbReference type="ARBA" id="ARBA00023088"/>
    </source>
</evidence>
<dbReference type="EMBL" id="AJAR01000024">
    <property type="protein sequence ID" value="EOH93529.1"/>
    <property type="molecule type" value="Genomic_DNA"/>
</dbReference>
<dbReference type="PATRIC" id="fig|1158608.3.peg.2416"/>
<dbReference type="NCBIfam" id="TIGR01167">
    <property type="entry name" value="LPXTG_anchor"/>
    <property type="match status" value="1"/>
</dbReference>
<keyword evidence="3" id="KW-0732">Signal</keyword>
<reference evidence="8 10" key="2">
    <citation type="submission" date="2013-03" db="EMBL/GenBank/DDBJ databases">
        <title>The Genome Sequence of Enterococcus haemoperoxidus BAA-382 (PacBio/Illumina hybrid assembly).</title>
        <authorList>
            <consortium name="The Broad Institute Genomics Platform"/>
            <consortium name="The Broad Institute Genome Sequencing Center for Infectious Disease"/>
            <person name="Earl A."/>
            <person name="Russ C."/>
            <person name="Gilmore M."/>
            <person name="Surin D."/>
            <person name="Walker B."/>
            <person name="Young S."/>
            <person name="Zeng Q."/>
            <person name="Gargeya S."/>
            <person name="Fitzgerald M."/>
            <person name="Haas B."/>
            <person name="Abouelleil A."/>
            <person name="Allen A.W."/>
            <person name="Alvarado L."/>
            <person name="Arachchi H.M."/>
            <person name="Berlin A.M."/>
            <person name="Chapman S.B."/>
            <person name="Gainer-Dewar J."/>
            <person name="Goldberg J."/>
            <person name="Griggs A."/>
            <person name="Gujja S."/>
            <person name="Hansen M."/>
            <person name="Howarth C."/>
            <person name="Imamovic A."/>
            <person name="Ireland A."/>
            <person name="Larimer J."/>
            <person name="McCowan C."/>
            <person name="Murphy C."/>
            <person name="Pearson M."/>
            <person name="Poon T.W."/>
            <person name="Priest M."/>
            <person name="Roberts A."/>
            <person name="Saif S."/>
            <person name="Shea T."/>
            <person name="Sisk P."/>
            <person name="Sykes S."/>
            <person name="Wortman J."/>
            <person name="Nusbaum C."/>
            <person name="Birren B."/>
        </authorList>
    </citation>
    <scope>NUCLEOTIDE SEQUENCE [LARGE SCALE GENOMIC DNA]</scope>
    <source>
        <strain evidence="8 10">ATCC BAA-382</strain>
    </source>
</reference>
<dbReference type="AlphaFoldDB" id="R2SZU2"/>
<comment type="caution">
    <text evidence="7">The sequence shown here is derived from an EMBL/GenBank/DDBJ whole genome shotgun (WGS) entry which is preliminary data.</text>
</comment>
<reference evidence="7 9" key="1">
    <citation type="submission" date="2013-02" db="EMBL/GenBank/DDBJ databases">
        <title>The Genome Sequence of Enterococcus haemoperoxidus BAA-382.</title>
        <authorList>
            <consortium name="The Broad Institute Genome Sequencing Platform"/>
            <consortium name="The Broad Institute Genome Sequencing Center for Infectious Disease"/>
            <person name="Earl A.M."/>
            <person name="Gilmore M.S."/>
            <person name="Lebreton F."/>
            <person name="Walker B."/>
            <person name="Young S.K."/>
            <person name="Zeng Q."/>
            <person name="Gargeya S."/>
            <person name="Fitzgerald M."/>
            <person name="Haas B."/>
            <person name="Abouelleil A."/>
            <person name="Alvarado L."/>
            <person name="Arachchi H.M."/>
            <person name="Berlin A.M."/>
            <person name="Chapman S.B."/>
            <person name="Dewar J."/>
            <person name="Goldberg J."/>
            <person name="Griggs A."/>
            <person name="Gujja S."/>
            <person name="Hansen M."/>
            <person name="Howarth C."/>
            <person name="Imamovic A."/>
            <person name="Larimer J."/>
            <person name="McCowan C."/>
            <person name="Murphy C."/>
            <person name="Neiman D."/>
            <person name="Pearson M."/>
            <person name="Priest M."/>
            <person name="Roberts A."/>
            <person name="Saif S."/>
            <person name="Shea T."/>
            <person name="Sisk P."/>
            <person name="Sykes S."/>
            <person name="Wortman J."/>
            <person name="Nusbaum C."/>
            <person name="Birren B."/>
        </authorList>
    </citation>
    <scope>NUCLEOTIDE SEQUENCE [LARGE SCALE GENOMIC DNA]</scope>
    <source>
        <strain evidence="7 9">ATCC BAA-382</strain>
    </source>
</reference>
<evidence type="ECO:0000313" key="9">
    <source>
        <dbReference type="Proteomes" id="UP000013858"/>
    </source>
</evidence>
<accession>R2SZU2</accession>
<dbReference type="Pfam" id="PF00746">
    <property type="entry name" value="Gram_pos_anchor"/>
    <property type="match status" value="1"/>
</dbReference>
<sequence length="102" mass="11485">MMSKKIQFIVLIGMFFVGMNFPNEVLAAGYSSTVGITFIDDEQSVAQIDTMDKNQKLSIKEKTDYLPKTGEETNYYFTIAGVLLISILNINYINKSRKKGTT</sequence>
<keyword evidence="10" id="KW-1185">Reference proteome</keyword>
<dbReference type="EMBL" id="ASVY01000001">
    <property type="protein sequence ID" value="EOT63364.1"/>
    <property type="molecule type" value="Genomic_DNA"/>
</dbReference>
<keyword evidence="5" id="KW-1133">Transmembrane helix</keyword>
<dbReference type="Proteomes" id="UP000014197">
    <property type="component" value="Unassembled WGS sequence"/>
</dbReference>
<name>R2SZU2_9ENTE</name>
<dbReference type="Proteomes" id="UP000013858">
    <property type="component" value="Unassembled WGS sequence"/>
</dbReference>
<evidence type="ECO:0000256" key="3">
    <source>
        <dbReference type="ARBA" id="ARBA00022729"/>
    </source>
</evidence>
<evidence type="ECO:0000256" key="2">
    <source>
        <dbReference type="ARBA" id="ARBA00022525"/>
    </source>
</evidence>
<evidence type="ECO:0000256" key="5">
    <source>
        <dbReference type="SAM" id="Phobius"/>
    </source>
</evidence>
<dbReference type="InterPro" id="IPR019931">
    <property type="entry name" value="LPXTG_anchor"/>
</dbReference>
<evidence type="ECO:0000313" key="8">
    <source>
        <dbReference type="EMBL" id="EOT63364.1"/>
    </source>
</evidence>
<dbReference type="RefSeq" id="WP_010762642.1">
    <property type="nucleotide sequence ID" value="NZ_KB946316.1"/>
</dbReference>
<evidence type="ECO:0000256" key="1">
    <source>
        <dbReference type="ARBA" id="ARBA00022512"/>
    </source>
</evidence>
<evidence type="ECO:0000313" key="10">
    <source>
        <dbReference type="Proteomes" id="UP000014197"/>
    </source>
</evidence>
<dbReference type="STRING" id="155618.RV06_GL001638"/>
<evidence type="ECO:0000313" key="7">
    <source>
        <dbReference type="EMBL" id="EOH93529.1"/>
    </source>
</evidence>
<feature type="transmembrane region" description="Helical" evidence="5">
    <location>
        <begin position="75"/>
        <end position="93"/>
    </location>
</feature>
<keyword evidence="5" id="KW-0812">Transmembrane</keyword>
<keyword evidence="4" id="KW-0572">Peptidoglycan-anchor</keyword>
<proteinExistence type="predicted"/>
<organism evidence="7 9">
    <name type="scientific">Enterococcus haemoperoxidus ATCC BAA-382</name>
    <dbReference type="NCBI Taxonomy" id="1158608"/>
    <lineage>
        <taxon>Bacteria</taxon>
        <taxon>Bacillati</taxon>
        <taxon>Bacillota</taxon>
        <taxon>Bacilli</taxon>
        <taxon>Lactobacillales</taxon>
        <taxon>Enterococcaceae</taxon>
        <taxon>Enterococcus</taxon>
    </lineage>
</organism>
<protein>
    <submittedName>
        <fullName evidence="7">LPXTG-domain-containing protein cell wall anchor domain</fullName>
    </submittedName>
</protein>
<keyword evidence="2" id="KW-0964">Secreted</keyword>
<evidence type="ECO:0000259" key="6">
    <source>
        <dbReference type="Pfam" id="PF00746"/>
    </source>
</evidence>
<keyword evidence="5" id="KW-0472">Membrane</keyword>
<feature type="domain" description="Gram-positive cocci surface proteins LPxTG" evidence="6">
    <location>
        <begin position="60"/>
        <end position="85"/>
    </location>
</feature>